<proteinExistence type="predicted"/>
<keyword evidence="3" id="KW-1185">Reference proteome</keyword>
<reference evidence="2 3" key="2">
    <citation type="journal article" date="2014" name="Virology">
        <title>The structure of Sinorhizobium meliloti phage PhiM12, which has a novel T=19l triangulation number and is the founder of a new group of T4-superfamily phages.</title>
        <authorList>
            <person name="Stroupe M.E."/>
            <person name="Brewer T.E."/>
            <person name="Sousa D.R."/>
            <person name="Jones K.M."/>
        </authorList>
    </citation>
    <scope>NUCLEOTIDE SEQUENCE [LARGE SCALE GENOMIC DNA]</scope>
</reference>
<reference evidence="2 3" key="1">
    <citation type="journal article" date="2014" name="Virology">
        <title>The genome, proteome and phylogenetic analysis of Sinorhizobium meliloti phage PhiM12, the founder of a new group of T4-superfamily phages.</title>
        <authorList>
            <person name="Brewer T.E."/>
            <person name="Elizabeth Stroupe M."/>
            <person name="Jones K.M."/>
        </authorList>
    </citation>
    <scope>NUCLEOTIDE SEQUENCE [LARGE SCALE GENOMIC DNA]</scope>
</reference>
<evidence type="ECO:0000256" key="1">
    <source>
        <dbReference type="SAM" id="Coils"/>
    </source>
</evidence>
<dbReference type="GeneID" id="24423048"/>
<name>S5MW07_9CAUD</name>
<keyword evidence="1" id="KW-0175">Coiled coil</keyword>
<dbReference type="EMBL" id="KF381361">
    <property type="protein sequence ID" value="AGR48107.1"/>
    <property type="molecule type" value="Genomic_DNA"/>
</dbReference>
<accession>S5MW07</accession>
<protein>
    <submittedName>
        <fullName evidence="2">Uncharacterized protein</fullName>
    </submittedName>
</protein>
<gene>
    <name evidence="2" type="ORF">SmphiM12_475</name>
</gene>
<organism evidence="2 3">
    <name type="scientific">Sinorhizobium phage phiM12</name>
    <dbReference type="NCBI Taxonomy" id="1357423"/>
    <lineage>
        <taxon>Viruses</taxon>
        <taxon>Duplodnaviria</taxon>
        <taxon>Heunggongvirae</taxon>
        <taxon>Uroviricota</taxon>
        <taxon>Caudoviricetes</taxon>
        <taxon>Emdodecavirus</taxon>
        <taxon>Emdodecavirus M12</taxon>
    </lineage>
</organism>
<dbReference type="RefSeq" id="YP_009143282.1">
    <property type="nucleotide sequence ID" value="NC_027204.1"/>
</dbReference>
<evidence type="ECO:0000313" key="3">
    <source>
        <dbReference type="Proteomes" id="UP000015089"/>
    </source>
</evidence>
<dbReference type="Proteomes" id="UP000015089">
    <property type="component" value="Segment"/>
</dbReference>
<dbReference type="KEGG" id="vg:24423048"/>
<sequence>MTNKIITKFQAKYSELQARITEAQEAAKRESQAVVASIFKDFFEKHGEHVYAIHWTQYTPYFNDGEECEFGVNEINIAFTEEGYDNREDESRIFGKREDYEKHLRKWTEYEKDPRGTYQRYYDDFINRYGHHHYNKPELFGHWEPTYWSKEELIERLQWIEENEEKLRAAVAGPGAEIQNFSTKKDALLYAKLRRKAKSFQEASDMYRVA</sequence>
<evidence type="ECO:0000313" key="2">
    <source>
        <dbReference type="EMBL" id="AGR48107.1"/>
    </source>
</evidence>
<feature type="coiled-coil region" evidence="1">
    <location>
        <begin position="6"/>
        <end position="33"/>
    </location>
</feature>